<organism evidence="1 2">
    <name type="scientific">Fundicoccus ignavus</name>
    <dbReference type="NCBI Taxonomy" id="2664442"/>
    <lineage>
        <taxon>Bacteria</taxon>
        <taxon>Bacillati</taxon>
        <taxon>Bacillota</taxon>
        <taxon>Bacilli</taxon>
        <taxon>Lactobacillales</taxon>
        <taxon>Aerococcaceae</taxon>
        <taxon>Fundicoccus</taxon>
    </lineage>
</organism>
<gene>
    <name evidence="1" type="ORF">GF867_06475</name>
</gene>
<dbReference type="EMBL" id="WJQT01000007">
    <property type="protein sequence ID" value="MRJ47205.1"/>
    <property type="molecule type" value="Genomic_DNA"/>
</dbReference>
<reference evidence="1 2" key="1">
    <citation type="submission" date="2019-11" db="EMBL/GenBank/DDBJ databases">
        <title>Characterisation of Fundicoccus ignavus gen. nov. sp. nov., a novel genus of the family Aerococcaceae from bulk tank milk.</title>
        <authorList>
            <person name="Siebert A."/>
            <person name="Huptas C."/>
            <person name="Wenning M."/>
            <person name="Scherer S."/>
            <person name="Doll E.V."/>
        </authorList>
    </citation>
    <scope>NUCLEOTIDE SEQUENCE [LARGE SCALE GENOMIC DNA]</scope>
    <source>
        <strain evidence="1 2">DSM 109652</strain>
    </source>
</reference>
<dbReference type="Proteomes" id="UP000440066">
    <property type="component" value="Unassembled WGS sequence"/>
</dbReference>
<protein>
    <submittedName>
        <fullName evidence="1">Uncharacterized protein</fullName>
    </submittedName>
</protein>
<evidence type="ECO:0000313" key="2">
    <source>
        <dbReference type="Proteomes" id="UP000440066"/>
    </source>
</evidence>
<evidence type="ECO:0000313" key="1">
    <source>
        <dbReference type="EMBL" id="MRJ47205.1"/>
    </source>
</evidence>
<name>A0A844CHM2_9LACT</name>
<sequence length="69" mass="7234">MNSKFEKCADSTGGGFLQGVQISFFPVILMPVLGDLGFTYATFSDSEFGVSSIILGSLANCGGINYITV</sequence>
<accession>A0A844CHM2</accession>
<comment type="caution">
    <text evidence="1">The sequence shown here is derived from an EMBL/GenBank/DDBJ whole genome shotgun (WGS) entry which is preliminary data.</text>
</comment>
<proteinExistence type="predicted"/>
<dbReference type="AlphaFoldDB" id="A0A844CHM2"/>